<feature type="compositionally biased region" description="Basic and acidic residues" evidence="11">
    <location>
        <begin position="221"/>
        <end position="230"/>
    </location>
</feature>
<evidence type="ECO:0000256" key="9">
    <source>
        <dbReference type="PROSITE-ProRule" id="PRU00042"/>
    </source>
</evidence>
<evidence type="ECO:0000313" key="14">
    <source>
        <dbReference type="EMBL" id="KRT78807.1"/>
    </source>
</evidence>
<dbReference type="GO" id="GO:0005654">
    <property type="term" value="C:nucleoplasm"/>
    <property type="evidence" value="ECO:0007669"/>
    <property type="project" value="TreeGrafter"/>
</dbReference>
<feature type="domain" description="C2H2-type" evidence="12">
    <location>
        <begin position="267"/>
        <end position="294"/>
    </location>
</feature>
<evidence type="ECO:0000256" key="7">
    <source>
        <dbReference type="ARBA" id="ARBA00023163"/>
    </source>
</evidence>
<dbReference type="Gene3D" id="3.40.1800.20">
    <property type="match status" value="1"/>
</dbReference>
<evidence type="ECO:0000256" key="3">
    <source>
        <dbReference type="ARBA" id="ARBA00022737"/>
    </source>
</evidence>
<evidence type="ECO:0000256" key="6">
    <source>
        <dbReference type="ARBA" id="ARBA00023015"/>
    </source>
</evidence>
<keyword evidence="2 10" id="KW-0479">Metal-binding</keyword>
<dbReference type="InterPro" id="IPR013087">
    <property type="entry name" value="Znf_C2H2_type"/>
</dbReference>
<feature type="domain" description="ZAD" evidence="13">
    <location>
        <begin position="12"/>
        <end position="87"/>
    </location>
</feature>
<evidence type="ECO:0000256" key="1">
    <source>
        <dbReference type="ARBA" id="ARBA00004123"/>
    </source>
</evidence>
<dbReference type="PANTHER" id="PTHR24399">
    <property type="entry name" value="ZINC FINGER AND BTB DOMAIN-CONTAINING"/>
    <property type="match status" value="1"/>
</dbReference>
<keyword evidence="15" id="KW-1185">Reference proteome</keyword>
<accession>A0A0T6AVS8</accession>
<comment type="subcellular location">
    <subcellularLocation>
        <location evidence="1">Nucleus</location>
    </subcellularLocation>
</comment>
<evidence type="ECO:0000256" key="5">
    <source>
        <dbReference type="ARBA" id="ARBA00022833"/>
    </source>
</evidence>
<feature type="binding site" evidence="10">
    <location>
        <position position="17"/>
    </location>
    <ligand>
        <name>Zn(2+)</name>
        <dbReference type="ChEBI" id="CHEBI:29105"/>
    </ligand>
</feature>
<feature type="domain" description="C2H2-type" evidence="12">
    <location>
        <begin position="463"/>
        <end position="486"/>
    </location>
</feature>
<dbReference type="SMART" id="SM00355">
    <property type="entry name" value="ZnF_C2H2"/>
    <property type="match status" value="9"/>
</dbReference>
<dbReference type="GO" id="GO:0008270">
    <property type="term" value="F:zinc ion binding"/>
    <property type="evidence" value="ECO:0007669"/>
    <property type="project" value="UniProtKB-UniRule"/>
</dbReference>
<dbReference type="FunFam" id="3.30.160.60:FF:001498">
    <property type="entry name" value="Zinc finger protein 404"/>
    <property type="match status" value="1"/>
</dbReference>
<feature type="domain" description="C2H2-type" evidence="12">
    <location>
        <begin position="295"/>
        <end position="322"/>
    </location>
</feature>
<organism evidence="14 15">
    <name type="scientific">Oryctes borbonicus</name>
    <dbReference type="NCBI Taxonomy" id="1629725"/>
    <lineage>
        <taxon>Eukaryota</taxon>
        <taxon>Metazoa</taxon>
        <taxon>Ecdysozoa</taxon>
        <taxon>Arthropoda</taxon>
        <taxon>Hexapoda</taxon>
        <taxon>Insecta</taxon>
        <taxon>Pterygota</taxon>
        <taxon>Neoptera</taxon>
        <taxon>Endopterygota</taxon>
        <taxon>Coleoptera</taxon>
        <taxon>Polyphaga</taxon>
        <taxon>Scarabaeiformia</taxon>
        <taxon>Scarabaeidae</taxon>
        <taxon>Dynastinae</taxon>
        <taxon>Oryctes</taxon>
    </lineage>
</organism>
<dbReference type="GO" id="GO:0045893">
    <property type="term" value="P:positive regulation of DNA-templated transcription"/>
    <property type="evidence" value="ECO:0007669"/>
    <property type="project" value="UniProtKB-ARBA"/>
</dbReference>
<dbReference type="EMBL" id="LJIG01022769">
    <property type="protein sequence ID" value="KRT78807.1"/>
    <property type="molecule type" value="Genomic_DNA"/>
</dbReference>
<dbReference type="FunFam" id="3.30.160.60:FF:000100">
    <property type="entry name" value="Zinc finger 45-like"/>
    <property type="match status" value="2"/>
</dbReference>
<feature type="domain" description="C2H2-type" evidence="12">
    <location>
        <begin position="379"/>
        <end position="406"/>
    </location>
</feature>
<evidence type="ECO:0000259" key="12">
    <source>
        <dbReference type="PROSITE" id="PS50157"/>
    </source>
</evidence>
<sequence length="486" mass="55721">MDRFSDPTLENTVCRTCLKMQRKLYNIFKHVVNKKSVMNMLVECTAIQVEIDDGLPENICCACVTKLTAACTFKTMAKECDIKLRDMAKKTKENKTSRTETEKVKDDISSNKIFESADFTGSKFVERLNVADSKTKVESNSIFPEIALKRKGNIDKKQENMKIKQDNPPVDQLFGKNEESAPVPSPAGSCKLESDLDDNLGENEVEEDEESPQTNTPATPRFEKRKGGLSKKEQDQKTLLCKYCNKLFSFRYYFDIHVHQHTGNMPYKCELCDKRFVKRSMLNKHKQIHSDTKPFQCNVCGKRFKYLSNVHNHMVIHSEQKPYKCEICSKGFKVPGALKIHVRRHTGERPYICEICGKSFISQGDLALHIGTHNATKNFTCPKCGKSFANKMSLKVHLKRHSNYKPYSCDRCTKSFSTNAILQHHILIHTGEKPYACTVCGKAFRQSACLPRHMRIHTGETPYPCEQCPSKFKYKHHLLNHMKTHT</sequence>
<dbReference type="GO" id="GO:0048598">
    <property type="term" value="P:embryonic morphogenesis"/>
    <property type="evidence" value="ECO:0007669"/>
    <property type="project" value="UniProtKB-ARBA"/>
</dbReference>
<feature type="binding site" evidence="10">
    <location>
        <position position="14"/>
    </location>
    <ligand>
        <name>Zn(2+)</name>
        <dbReference type="ChEBI" id="CHEBI:29105"/>
    </ligand>
</feature>
<comment type="caution">
    <text evidence="14">The sequence shown here is derived from an EMBL/GenBank/DDBJ whole genome shotgun (WGS) entry which is preliminary data.</text>
</comment>
<keyword evidence="5 10" id="KW-0862">Zinc</keyword>
<keyword evidence="7" id="KW-0804">Transcription</keyword>
<proteinExistence type="predicted"/>
<dbReference type="Proteomes" id="UP000051574">
    <property type="component" value="Unassembled WGS sequence"/>
</dbReference>
<feature type="region of interest" description="Disordered" evidence="11">
    <location>
        <begin position="159"/>
        <end position="230"/>
    </location>
</feature>
<evidence type="ECO:0000256" key="4">
    <source>
        <dbReference type="ARBA" id="ARBA00022771"/>
    </source>
</evidence>
<dbReference type="SUPFAM" id="SSF57716">
    <property type="entry name" value="Glucocorticoid receptor-like (DNA-binding domain)"/>
    <property type="match status" value="1"/>
</dbReference>
<dbReference type="Pfam" id="PF07776">
    <property type="entry name" value="zf-AD"/>
    <property type="match status" value="1"/>
</dbReference>
<gene>
    <name evidence="14" type="ORF">AMK59_8043</name>
</gene>
<feature type="domain" description="C2H2-type" evidence="12">
    <location>
        <begin position="323"/>
        <end position="350"/>
    </location>
</feature>
<keyword evidence="3" id="KW-0677">Repeat</keyword>
<dbReference type="GO" id="GO:0000978">
    <property type="term" value="F:RNA polymerase II cis-regulatory region sequence-specific DNA binding"/>
    <property type="evidence" value="ECO:0007669"/>
    <property type="project" value="TreeGrafter"/>
</dbReference>
<protein>
    <submittedName>
        <fullName evidence="14">Zinc-finger associated domain containing protein</fullName>
    </submittedName>
</protein>
<evidence type="ECO:0000256" key="11">
    <source>
        <dbReference type="SAM" id="MobiDB-lite"/>
    </source>
</evidence>
<dbReference type="FunFam" id="3.30.160.60:FF:000624">
    <property type="entry name" value="zinc finger protein 697"/>
    <property type="match status" value="1"/>
</dbReference>
<dbReference type="PROSITE" id="PS51915">
    <property type="entry name" value="ZAD"/>
    <property type="match status" value="1"/>
</dbReference>
<dbReference type="SMART" id="SM00868">
    <property type="entry name" value="zf-AD"/>
    <property type="match status" value="1"/>
</dbReference>
<reference evidence="14 15" key="1">
    <citation type="submission" date="2015-09" db="EMBL/GenBank/DDBJ databases">
        <title>Draft genome of the scarab beetle Oryctes borbonicus.</title>
        <authorList>
            <person name="Meyer J.M."/>
            <person name="Markov G.V."/>
            <person name="Baskaran P."/>
            <person name="Herrmann M."/>
            <person name="Sommer R.J."/>
            <person name="Roedelsperger C."/>
        </authorList>
    </citation>
    <scope>NUCLEOTIDE SEQUENCE [LARGE SCALE GENOMIC DNA]</scope>
    <source>
        <strain evidence="14">OB123</strain>
        <tissue evidence="14">Whole animal</tissue>
    </source>
</reference>
<feature type="binding site" evidence="10">
    <location>
        <position position="60"/>
    </location>
    <ligand>
        <name>Zn(2+)</name>
        <dbReference type="ChEBI" id="CHEBI:29105"/>
    </ligand>
</feature>
<dbReference type="Gene3D" id="3.30.160.60">
    <property type="entry name" value="Classic Zinc Finger"/>
    <property type="match status" value="8"/>
</dbReference>
<evidence type="ECO:0000256" key="8">
    <source>
        <dbReference type="ARBA" id="ARBA00023242"/>
    </source>
</evidence>
<evidence type="ECO:0000256" key="10">
    <source>
        <dbReference type="PROSITE-ProRule" id="PRU01263"/>
    </source>
</evidence>
<evidence type="ECO:0000259" key="13">
    <source>
        <dbReference type="PROSITE" id="PS51915"/>
    </source>
</evidence>
<dbReference type="GO" id="GO:0001227">
    <property type="term" value="F:DNA-binding transcription repressor activity, RNA polymerase II-specific"/>
    <property type="evidence" value="ECO:0007669"/>
    <property type="project" value="TreeGrafter"/>
</dbReference>
<dbReference type="PANTHER" id="PTHR24399:SF23">
    <property type="entry name" value="C2H2-TYPE DOMAIN-CONTAINING PROTEIN"/>
    <property type="match status" value="1"/>
</dbReference>
<feature type="binding site" evidence="10">
    <location>
        <position position="63"/>
    </location>
    <ligand>
        <name>Zn(2+)</name>
        <dbReference type="ChEBI" id="CHEBI:29105"/>
    </ligand>
</feature>
<dbReference type="OrthoDB" id="8119626at2759"/>
<evidence type="ECO:0000313" key="15">
    <source>
        <dbReference type="Proteomes" id="UP000051574"/>
    </source>
</evidence>
<keyword evidence="8" id="KW-0539">Nucleus</keyword>
<dbReference type="PROSITE" id="PS00028">
    <property type="entry name" value="ZINC_FINGER_C2H2_1"/>
    <property type="match status" value="9"/>
</dbReference>
<dbReference type="InterPro" id="IPR012934">
    <property type="entry name" value="Znf_AD"/>
</dbReference>
<feature type="domain" description="C2H2-type" evidence="12">
    <location>
        <begin position="435"/>
        <end position="462"/>
    </location>
</feature>
<dbReference type="FunFam" id="3.30.160.60:FF:000072">
    <property type="entry name" value="zinc finger protein 143 isoform X1"/>
    <property type="match status" value="1"/>
</dbReference>
<feature type="domain" description="C2H2-type" evidence="12">
    <location>
        <begin position="351"/>
        <end position="378"/>
    </location>
</feature>
<keyword evidence="4 9" id="KW-0863">Zinc-finger</keyword>
<feature type="compositionally biased region" description="Acidic residues" evidence="11">
    <location>
        <begin position="195"/>
        <end position="211"/>
    </location>
</feature>
<dbReference type="AlphaFoldDB" id="A0A0T6AVS8"/>
<dbReference type="InterPro" id="IPR036236">
    <property type="entry name" value="Znf_C2H2_sf"/>
</dbReference>
<dbReference type="FunFam" id="3.30.160.60:FF:000557">
    <property type="entry name" value="zinc finger and SCAN domain-containing protein 29"/>
    <property type="match status" value="1"/>
</dbReference>
<feature type="domain" description="C2H2-type" evidence="12">
    <location>
        <begin position="407"/>
        <end position="434"/>
    </location>
</feature>
<dbReference type="PROSITE" id="PS50157">
    <property type="entry name" value="ZINC_FINGER_C2H2_2"/>
    <property type="match status" value="9"/>
</dbReference>
<dbReference type="FunFam" id="3.30.160.60:FF:000446">
    <property type="entry name" value="Zinc finger protein"/>
    <property type="match status" value="1"/>
</dbReference>
<keyword evidence="6" id="KW-0805">Transcription regulation</keyword>
<name>A0A0T6AVS8_9SCAR</name>
<dbReference type="FunFam" id="3.30.160.60:FF:001732">
    <property type="entry name" value="Zgc:162936"/>
    <property type="match status" value="1"/>
</dbReference>
<dbReference type="Pfam" id="PF00096">
    <property type="entry name" value="zf-C2H2"/>
    <property type="match status" value="8"/>
</dbReference>
<evidence type="ECO:0000256" key="2">
    <source>
        <dbReference type="ARBA" id="ARBA00022723"/>
    </source>
</evidence>
<feature type="domain" description="C2H2-type" evidence="12">
    <location>
        <begin position="239"/>
        <end position="266"/>
    </location>
</feature>
<dbReference type="GO" id="GO:0005694">
    <property type="term" value="C:chromosome"/>
    <property type="evidence" value="ECO:0007669"/>
    <property type="project" value="UniProtKB-ARBA"/>
</dbReference>
<dbReference type="SUPFAM" id="SSF57667">
    <property type="entry name" value="beta-beta-alpha zinc fingers"/>
    <property type="match status" value="5"/>
</dbReference>